<dbReference type="InterPro" id="IPR001082">
    <property type="entry name" value="Pilin"/>
</dbReference>
<gene>
    <name evidence="5" type="ORF">B1A74_13945</name>
</gene>
<sequence>MTGRTTQGFTLIELMIVVAIIGILAAIAVPAYMEYTARAQAAEGVTITAGLRQDVAERVAQGRSLEGMNTDGYDFEPAKYIREVELENDEDDGLTIIIRWDGDNSALGDTSMTFRPKNADYADDGNVAGWYCAAADDMAERHLPRGCVEE</sequence>
<evidence type="ECO:0000256" key="2">
    <source>
        <dbReference type="ARBA" id="ARBA00022481"/>
    </source>
</evidence>
<dbReference type="GO" id="GO:0043107">
    <property type="term" value="P:type IV pilus-dependent motility"/>
    <property type="evidence" value="ECO:0007669"/>
    <property type="project" value="TreeGrafter"/>
</dbReference>
<dbReference type="STRING" id="252474.B1A74_13945"/>
<comment type="caution">
    <text evidence="5">The sequence shown here is derived from an EMBL/GenBank/DDBJ whole genome shotgun (WGS) entry which is preliminary data.</text>
</comment>
<feature type="transmembrane region" description="Helical" evidence="4">
    <location>
        <begin position="12"/>
        <end position="33"/>
    </location>
</feature>
<keyword evidence="4" id="KW-1133">Transmembrane helix</keyword>
<proteinExistence type="inferred from homology"/>
<dbReference type="RefSeq" id="WP_018947715.1">
    <property type="nucleotide sequence ID" value="NZ_MUZR01000094.1"/>
</dbReference>
<keyword evidence="4" id="KW-0812">Transmembrane</keyword>
<dbReference type="PANTHER" id="PTHR30093">
    <property type="entry name" value="GENERAL SECRETION PATHWAY PROTEIN G"/>
    <property type="match status" value="1"/>
</dbReference>
<dbReference type="InterPro" id="IPR012902">
    <property type="entry name" value="N_methyl_site"/>
</dbReference>
<comment type="similarity">
    <text evidence="1 3">Belongs to the N-Me-Phe pilin family.</text>
</comment>
<keyword evidence="6" id="KW-1185">Reference proteome</keyword>
<dbReference type="Gene3D" id="3.30.700.10">
    <property type="entry name" value="Glycoprotein, Type 4 Pilin"/>
    <property type="match status" value="1"/>
</dbReference>
<name>A0A1V2ZV00_9GAMM</name>
<dbReference type="InterPro" id="IPR045584">
    <property type="entry name" value="Pilin-like"/>
</dbReference>
<keyword evidence="2" id="KW-0488">Methylation</keyword>
<dbReference type="GO" id="GO:0044096">
    <property type="term" value="C:type IV pilus"/>
    <property type="evidence" value="ECO:0007669"/>
    <property type="project" value="TreeGrafter"/>
</dbReference>
<accession>A0A1V2ZV00</accession>
<reference evidence="5 6" key="1">
    <citation type="submission" date="2017-02" db="EMBL/GenBank/DDBJ databases">
        <title>Genomic diversity within the haloalkaliphilic genus Thioalkalivibrio.</title>
        <authorList>
            <person name="Ahn A.-C."/>
            <person name="Meier-Kolthoff J."/>
            <person name="Overmars L."/>
            <person name="Richter M."/>
            <person name="Woyke T."/>
            <person name="Sorokin D.Y."/>
            <person name="Muyzer G."/>
        </authorList>
    </citation>
    <scope>NUCLEOTIDE SEQUENCE [LARGE SCALE GENOMIC DNA]</scope>
    <source>
        <strain evidence="5 6">HL17</strain>
    </source>
</reference>
<keyword evidence="4" id="KW-0472">Membrane</keyword>
<dbReference type="AlphaFoldDB" id="A0A1V2ZV00"/>
<evidence type="ECO:0000256" key="1">
    <source>
        <dbReference type="ARBA" id="ARBA00005233"/>
    </source>
</evidence>
<evidence type="ECO:0000256" key="4">
    <source>
        <dbReference type="SAM" id="Phobius"/>
    </source>
</evidence>
<evidence type="ECO:0000256" key="3">
    <source>
        <dbReference type="RuleBase" id="RU000389"/>
    </source>
</evidence>
<dbReference type="GO" id="GO:0007155">
    <property type="term" value="P:cell adhesion"/>
    <property type="evidence" value="ECO:0007669"/>
    <property type="project" value="InterPro"/>
</dbReference>
<keyword evidence="3" id="KW-0281">Fimbrium</keyword>
<dbReference type="SUPFAM" id="SSF54523">
    <property type="entry name" value="Pili subunits"/>
    <property type="match status" value="1"/>
</dbReference>
<dbReference type="NCBIfam" id="TIGR02532">
    <property type="entry name" value="IV_pilin_GFxxxE"/>
    <property type="match status" value="1"/>
</dbReference>
<dbReference type="EMBL" id="MUZR01000094">
    <property type="protein sequence ID" value="OOC08875.1"/>
    <property type="molecule type" value="Genomic_DNA"/>
</dbReference>
<organism evidence="5 6">
    <name type="scientific">Thioalkalivibrio halophilus</name>
    <dbReference type="NCBI Taxonomy" id="252474"/>
    <lineage>
        <taxon>Bacteria</taxon>
        <taxon>Pseudomonadati</taxon>
        <taxon>Pseudomonadota</taxon>
        <taxon>Gammaproteobacteria</taxon>
        <taxon>Chromatiales</taxon>
        <taxon>Ectothiorhodospiraceae</taxon>
        <taxon>Thioalkalivibrio</taxon>
    </lineage>
</organism>
<dbReference type="PANTHER" id="PTHR30093:SF34">
    <property type="entry name" value="PREPILIN PEPTIDASE-DEPENDENT PROTEIN D"/>
    <property type="match status" value="1"/>
</dbReference>
<dbReference type="Pfam" id="PF07963">
    <property type="entry name" value="N_methyl"/>
    <property type="match status" value="1"/>
</dbReference>
<evidence type="ECO:0000313" key="5">
    <source>
        <dbReference type="EMBL" id="OOC08875.1"/>
    </source>
</evidence>
<dbReference type="Proteomes" id="UP000189177">
    <property type="component" value="Unassembled WGS sequence"/>
</dbReference>
<protein>
    <submittedName>
        <fullName evidence="5">Prepilin-type cleavage/methylation domain-containing protein</fullName>
    </submittedName>
</protein>
<dbReference type="PROSITE" id="PS00409">
    <property type="entry name" value="PROKAR_NTER_METHYL"/>
    <property type="match status" value="1"/>
</dbReference>
<dbReference type="OrthoDB" id="5918848at2"/>
<evidence type="ECO:0000313" key="6">
    <source>
        <dbReference type="Proteomes" id="UP000189177"/>
    </source>
</evidence>
<dbReference type="Pfam" id="PF00114">
    <property type="entry name" value="Pilin"/>
    <property type="match status" value="1"/>
</dbReference>